<dbReference type="InterPro" id="IPR029063">
    <property type="entry name" value="SAM-dependent_MTases_sf"/>
</dbReference>
<comment type="pathway">
    <text evidence="1">Cofactor biosynthesis; adenosylcobalamin biosynthesis.</text>
</comment>
<dbReference type="InterPro" id="IPR014008">
    <property type="entry name" value="Cbl_synth_MTase_CbiT"/>
</dbReference>
<dbReference type="GO" id="GO:0032259">
    <property type="term" value="P:methylation"/>
    <property type="evidence" value="ECO:0007669"/>
    <property type="project" value="UniProtKB-KW"/>
</dbReference>
<accession>A0A975AXK9</accession>
<dbReference type="GO" id="GO:0008276">
    <property type="term" value="F:protein methyltransferase activity"/>
    <property type="evidence" value="ECO:0007669"/>
    <property type="project" value="InterPro"/>
</dbReference>
<dbReference type="InterPro" id="IPR050714">
    <property type="entry name" value="Cobalamin_biosynth_MTase"/>
</dbReference>
<protein>
    <submittedName>
        <fullName evidence="7">Precorrin-6Y C5,15-methyltransferase (Decarboxylating) subunit CbiT</fullName>
    </submittedName>
</protein>
<name>A0A975AXK9_9THEO</name>
<dbReference type="GO" id="GO:0009236">
    <property type="term" value="P:cobalamin biosynthetic process"/>
    <property type="evidence" value="ECO:0007669"/>
    <property type="project" value="UniProtKB-KW"/>
</dbReference>
<organism evidence="7 8">
    <name type="scientific">Aceticella autotrophica</name>
    <dbReference type="NCBI Taxonomy" id="2755338"/>
    <lineage>
        <taxon>Bacteria</taxon>
        <taxon>Bacillati</taxon>
        <taxon>Bacillota</taxon>
        <taxon>Clostridia</taxon>
        <taxon>Thermoanaerobacterales</taxon>
        <taxon>Thermoanaerobacteraceae</taxon>
        <taxon>Aceticella</taxon>
    </lineage>
</organism>
<dbReference type="EMBL" id="CP060096">
    <property type="protein sequence ID" value="QSZ28342.1"/>
    <property type="molecule type" value="Genomic_DNA"/>
</dbReference>
<dbReference type="Gene3D" id="3.40.50.150">
    <property type="entry name" value="Vaccinia Virus protein VP39"/>
    <property type="match status" value="1"/>
</dbReference>
<keyword evidence="5" id="KW-0949">S-adenosyl-L-methionine</keyword>
<dbReference type="PANTHER" id="PTHR43182">
    <property type="entry name" value="COBALT-PRECORRIN-6B C(15)-METHYLTRANSFERASE (DECARBOXYLATING)"/>
    <property type="match status" value="1"/>
</dbReference>
<keyword evidence="4" id="KW-0808">Transferase</keyword>
<evidence type="ECO:0000256" key="5">
    <source>
        <dbReference type="ARBA" id="ARBA00022691"/>
    </source>
</evidence>
<evidence type="ECO:0000256" key="4">
    <source>
        <dbReference type="ARBA" id="ARBA00022679"/>
    </source>
</evidence>
<evidence type="ECO:0000313" key="7">
    <source>
        <dbReference type="EMBL" id="QSZ28342.1"/>
    </source>
</evidence>
<sequence>MMLGIPDDDFIRGNVPMTKEEIRVLSISKLRLNKDSIIWDIGAGTGSVSVEASFVSTEGSIYAVEQNPEGIELIKANIDKFGCKNIKIIHGKAPVILKDLPDPDRIFVGGSGDATEEILDVSLKRMKMGGVIVVNSITLDTAYISEKILKDRGLDVESICVNISVSKNAGNKTMMIARNPVFIITGRNSKVDNNFNKVGE</sequence>
<keyword evidence="3" id="KW-0489">Methyltransferase</keyword>
<evidence type="ECO:0000256" key="1">
    <source>
        <dbReference type="ARBA" id="ARBA00004953"/>
    </source>
</evidence>
<dbReference type="NCBIfam" id="TIGR02469">
    <property type="entry name" value="CbiT"/>
    <property type="match status" value="1"/>
</dbReference>
<feature type="domain" description="TRM5/TYW2-like methyltransferase" evidence="6">
    <location>
        <begin position="33"/>
        <end position="142"/>
    </location>
</feature>
<dbReference type="InterPro" id="IPR056743">
    <property type="entry name" value="TRM5-TYW2-like_MTfase"/>
</dbReference>
<dbReference type="PANTHER" id="PTHR43182:SF1">
    <property type="entry name" value="COBALT-PRECORRIN-7 C(5)-METHYLTRANSFERASE"/>
    <property type="match status" value="1"/>
</dbReference>
<dbReference type="Pfam" id="PF02475">
    <property type="entry name" value="TRM5-TYW2_MTfase"/>
    <property type="match status" value="1"/>
</dbReference>
<evidence type="ECO:0000256" key="2">
    <source>
        <dbReference type="ARBA" id="ARBA00022573"/>
    </source>
</evidence>
<dbReference type="Proteomes" id="UP000671913">
    <property type="component" value="Chromosome"/>
</dbReference>
<evidence type="ECO:0000313" key="8">
    <source>
        <dbReference type="Proteomes" id="UP000671913"/>
    </source>
</evidence>
<keyword evidence="8" id="KW-1185">Reference proteome</keyword>
<dbReference type="CDD" id="cd02440">
    <property type="entry name" value="AdoMet_MTases"/>
    <property type="match status" value="1"/>
</dbReference>
<keyword evidence="2" id="KW-0169">Cobalamin biosynthesis</keyword>
<gene>
    <name evidence="7" type="primary">cbiT</name>
    <name evidence="7" type="ORF">ACETAC_04315</name>
</gene>
<dbReference type="KEGG" id="aaut:ACETAC_04315"/>
<proteinExistence type="predicted"/>
<reference evidence="7" key="1">
    <citation type="submission" date="2020-08" db="EMBL/GenBank/DDBJ databases">
        <title>Genomic insights into the carbon and energy metabolism of the first obligate autotrophic acetogenic bacterium Aceticella autotrophica gen. nov., sp. nov.</title>
        <authorList>
            <person name="Toshchakov S.V."/>
            <person name="Elcheninov A.G."/>
            <person name="Kublanov I.V."/>
            <person name="Frolov E.N."/>
            <person name="Lebedinsky A.V."/>
        </authorList>
    </citation>
    <scope>NUCLEOTIDE SEQUENCE</scope>
    <source>
        <strain evidence="7">3443-3Ac</strain>
    </source>
</reference>
<dbReference type="AlphaFoldDB" id="A0A975AXK9"/>
<evidence type="ECO:0000256" key="3">
    <source>
        <dbReference type="ARBA" id="ARBA00022603"/>
    </source>
</evidence>
<dbReference type="SUPFAM" id="SSF53335">
    <property type="entry name" value="S-adenosyl-L-methionine-dependent methyltransferases"/>
    <property type="match status" value="1"/>
</dbReference>
<evidence type="ECO:0000259" key="6">
    <source>
        <dbReference type="Pfam" id="PF02475"/>
    </source>
</evidence>